<evidence type="ECO:0000313" key="1">
    <source>
        <dbReference type="EMBL" id="MEQ2293339.1"/>
    </source>
</evidence>
<dbReference type="Proteomes" id="UP001469553">
    <property type="component" value="Unassembled WGS sequence"/>
</dbReference>
<name>A0ABV0YHK3_9TELE</name>
<reference evidence="1 2" key="1">
    <citation type="submission" date="2021-06" db="EMBL/GenBank/DDBJ databases">
        <authorList>
            <person name="Palmer J.M."/>
        </authorList>
    </citation>
    <scope>NUCLEOTIDE SEQUENCE [LARGE SCALE GENOMIC DNA]</scope>
    <source>
        <strain evidence="1 2">AS_MEX2019</strain>
        <tissue evidence="1">Muscle</tissue>
    </source>
</reference>
<sequence length="128" mass="14021">FSAACAASCYLFQTSSLQEKLAWPKQLSKITNFSLFYIHGSNSARRHSTLLCLALLGSKPVVFLLKAGGVAGSLQLSASCAVQSKINTHRRTLCPPKTVLLRSPDYPPVRIRGTMAINDIHGFWFDPL</sequence>
<gene>
    <name evidence="1" type="ORF">AMECASPLE_032341</name>
</gene>
<evidence type="ECO:0000313" key="2">
    <source>
        <dbReference type="Proteomes" id="UP001469553"/>
    </source>
</evidence>
<organism evidence="1 2">
    <name type="scientific">Ameca splendens</name>
    <dbReference type="NCBI Taxonomy" id="208324"/>
    <lineage>
        <taxon>Eukaryota</taxon>
        <taxon>Metazoa</taxon>
        <taxon>Chordata</taxon>
        <taxon>Craniata</taxon>
        <taxon>Vertebrata</taxon>
        <taxon>Euteleostomi</taxon>
        <taxon>Actinopterygii</taxon>
        <taxon>Neopterygii</taxon>
        <taxon>Teleostei</taxon>
        <taxon>Neoteleostei</taxon>
        <taxon>Acanthomorphata</taxon>
        <taxon>Ovalentaria</taxon>
        <taxon>Atherinomorphae</taxon>
        <taxon>Cyprinodontiformes</taxon>
        <taxon>Goodeidae</taxon>
        <taxon>Ameca</taxon>
    </lineage>
</organism>
<dbReference type="EMBL" id="JAHRIP010032390">
    <property type="protein sequence ID" value="MEQ2293339.1"/>
    <property type="molecule type" value="Genomic_DNA"/>
</dbReference>
<accession>A0ABV0YHK3</accession>
<comment type="caution">
    <text evidence="1">The sequence shown here is derived from an EMBL/GenBank/DDBJ whole genome shotgun (WGS) entry which is preliminary data.</text>
</comment>
<keyword evidence="2" id="KW-1185">Reference proteome</keyword>
<protein>
    <submittedName>
        <fullName evidence="1">Uncharacterized protein</fullName>
    </submittedName>
</protein>
<proteinExistence type="predicted"/>
<feature type="non-terminal residue" evidence="1">
    <location>
        <position position="1"/>
    </location>
</feature>